<dbReference type="RefSeq" id="WP_088365106.1">
    <property type="nucleotide sequence ID" value="NZ_BDES01000132.1"/>
</dbReference>
<gene>
    <name evidence="1" type="ORF">NBRC3188_3308</name>
</gene>
<dbReference type="AlphaFoldDB" id="A0A401WZ55"/>
<dbReference type="Proteomes" id="UP000287300">
    <property type="component" value="Unassembled WGS sequence"/>
</dbReference>
<evidence type="ECO:0000313" key="1">
    <source>
        <dbReference type="EMBL" id="GCD54611.1"/>
    </source>
</evidence>
<name>A0A401WZ55_ACEPA</name>
<accession>A0A401WZ55</accession>
<proteinExistence type="predicted"/>
<organism evidence="1 2">
    <name type="scientific">Acetobacter pasteurianus NBRC 3188</name>
    <dbReference type="NCBI Taxonomy" id="1226663"/>
    <lineage>
        <taxon>Bacteria</taxon>
        <taxon>Pseudomonadati</taxon>
        <taxon>Pseudomonadota</taxon>
        <taxon>Alphaproteobacteria</taxon>
        <taxon>Acetobacterales</taxon>
        <taxon>Acetobacteraceae</taxon>
        <taxon>Acetobacter</taxon>
    </lineage>
</organism>
<protein>
    <submittedName>
        <fullName evidence="1">Uncharacterized protein</fullName>
    </submittedName>
</protein>
<reference evidence="1 2" key="1">
    <citation type="submission" date="2016-06" db="EMBL/GenBank/DDBJ databases">
        <title>Acetobacter pasteurianus NBRC 3188 whole genome sequencing project.</title>
        <authorList>
            <person name="Matsutani M."/>
            <person name="Shiwa Y."/>
            <person name="Okamoto-Kainuma A."/>
            <person name="Ishikawa M."/>
            <person name="Koizumi Y."/>
            <person name="Yoshikawa H."/>
            <person name="Yakushi T."/>
            <person name="Matsushita K."/>
        </authorList>
    </citation>
    <scope>NUCLEOTIDE SEQUENCE [LARGE SCALE GENOMIC DNA]</scope>
    <source>
        <strain evidence="1 2">NBRC 3188</strain>
    </source>
</reference>
<evidence type="ECO:0000313" key="2">
    <source>
        <dbReference type="Proteomes" id="UP000287300"/>
    </source>
</evidence>
<sequence length="186" mass="20826">MADQTVVARLKRQRELRAAEGWREVKVWVPTGQDAEDIRKLAEERRAKAEALHGLSKEVPTVTPELEDRIAKAITEHGSAAYTTPTGAVLDLMTHLAEENDLLGFSRAVIILARAKPANAHFVTEAVPRKITNFLISHRRVDLSRLVNWTTQNRGWADSLKSAVREPERFAQVVEAMADSINEPED</sequence>
<dbReference type="EMBL" id="BDES01000132">
    <property type="protein sequence ID" value="GCD54611.1"/>
    <property type="molecule type" value="Genomic_DNA"/>
</dbReference>
<comment type="caution">
    <text evidence="1">The sequence shown here is derived from an EMBL/GenBank/DDBJ whole genome shotgun (WGS) entry which is preliminary data.</text>
</comment>